<evidence type="ECO:0000313" key="3">
    <source>
        <dbReference type="Proteomes" id="UP000194318"/>
    </source>
</evidence>
<dbReference type="RefSeq" id="WP_031131163.1">
    <property type="nucleotide sequence ID" value="NZ_ASYR01000008.1"/>
</dbReference>
<dbReference type="EMBL" id="MIFZ01000218">
    <property type="protein sequence ID" value="OSY51816.1"/>
    <property type="molecule type" value="Genomic_DNA"/>
</dbReference>
<evidence type="ECO:0000313" key="4">
    <source>
        <dbReference type="Proteomes" id="UP000731519"/>
    </source>
</evidence>
<dbReference type="Proteomes" id="UP000194318">
    <property type="component" value="Unassembled WGS sequence"/>
</dbReference>
<name>A0A1Y2NWD5_STRFR</name>
<evidence type="ECO:0000313" key="1">
    <source>
        <dbReference type="EMBL" id="KAF0650473.1"/>
    </source>
</evidence>
<dbReference type="EMBL" id="ASYR01000008">
    <property type="protein sequence ID" value="KAF0650473.1"/>
    <property type="molecule type" value="Genomic_DNA"/>
</dbReference>
<evidence type="ECO:0000313" key="2">
    <source>
        <dbReference type="EMBL" id="OSY51816.1"/>
    </source>
</evidence>
<protein>
    <submittedName>
        <fullName evidence="2">Uncharacterized protein</fullName>
    </submittedName>
</protein>
<dbReference type="GeneID" id="91406141"/>
<gene>
    <name evidence="2" type="ORF">BG846_02546</name>
    <name evidence="1" type="ORF">K701_07840</name>
</gene>
<proteinExistence type="predicted"/>
<accession>A0A1Y2NWD5</accession>
<dbReference type="Proteomes" id="UP000731519">
    <property type="component" value="Unassembled WGS sequence"/>
</dbReference>
<sequence>MASPVARVGNAWSPRTRGWSRFLIFSRMGRTASTPWPAGAQTSDSSTASTVRIFGVSAEVSMPTSAKPSTLDRLLAVWILLAMGFEAGAGAAESRSALVQQPEVRRALNDPGETPADRWGFVDFR</sequence>
<reference evidence="1 4" key="1">
    <citation type="submission" date="2013-05" db="EMBL/GenBank/DDBJ databases">
        <title>Genome Sequence of Streptomyces fradiae.</title>
        <authorList>
            <person name="Kirby R."/>
        </authorList>
    </citation>
    <scope>NUCLEOTIDE SEQUENCE [LARGE SCALE GENOMIC DNA]</scope>
    <source>
        <strain evidence="1 4">ATCC 10745</strain>
    </source>
</reference>
<comment type="caution">
    <text evidence="2">The sequence shown here is derived from an EMBL/GenBank/DDBJ whole genome shotgun (WGS) entry which is preliminary data.</text>
</comment>
<dbReference type="AlphaFoldDB" id="A0A1Y2NWD5"/>
<keyword evidence="4" id="KW-1185">Reference proteome</keyword>
<organism evidence="2 3">
    <name type="scientific">Streptomyces fradiae ATCC 10745 = DSM 40063</name>
    <dbReference type="NCBI Taxonomy" id="1319510"/>
    <lineage>
        <taxon>Bacteria</taxon>
        <taxon>Bacillati</taxon>
        <taxon>Actinomycetota</taxon>
        <taxon>Actinomycetes</taxon>
        <taxon>Kitasatosporales</taxon>
        <taxon>Streptomycetaceae</taxon>
        <taxon>Streptomyces</taxon>
    </lineage>
</organism>
<reference evidence="2 3" key="2">
    <citation type="submission" date="2016-09" db="EMBL/GenBank/DDBJ databases">
        <title>Streptomyces fradiae DSM40063, a candidate organism with high potential of specific P450 cytochromes.</title>
        <authorList>
            <person name="Grumaz C."/>
            <person name="Vainshtein Y."/>
            <person name="Kirstahler P."/>
            <person name="Sohn K."/>
        </authorList>
    </citation>
    <scope>NUCLEOTIDE SEQUENCE [LARGE SCALE GENOMIC DNA]</scope>
    <source>
        <strain evidence="2 3">DSM 40063</strain>
    </source>
</reference>